<dbReference type="AlphaFoldDB" id="A0A8B0SG79"/>
<name>A0A8B0SG79_9GAMM</name>
<dbReference type="EMBL" id="CP072748">
    <property type="protein sequence ID" value="QTX09118.1"/>
    <property type="molecule type" value="Genomic_DNA"/>
</dbReference>
<sequence>MKKAEWKSWGKNTWIERACFECDAKEVWVKDKLQDVLPGYIVTSEVEKNGRPLSWVFSGDTDIADGTDLTKSPLAAILKQSVNYQLLKEGLVYPYFFMTLAGCLRDILMAGTKLAQTSAARKRAAVEKKPLKTPEKVPNLWFYDRTDAGVKINDLKQVTDEMEIYPYLFRKLAKTWYRQQMQQYWEAVRAGKPFTFDPLDKRVSVERLLEDGNPYVFVISEQDFVKFNEIIELKGDTLRLRHSPLDLVFLS</sequence>
<evidence type="ECO:0000313" key="2">
    <source>
        <dbReference type="EMBL" id="QTX09118.1"/>
    </source>
</evidence>
<evidence type="ECO:0000313" key="3">
    <source>
        <dbReference type="Proteomes" id="UP000664466"/>
    </source>
</evidence>
<protein>
    <submittedName>
        <fullName evidence="2">Uncharacterized protein</fullName>
    </submittedName>
</protein>
<gene>
    <name evidence="2" type="ORF">J1836_010685</name>
    <name evidence="1" type="ORF">J1836_15305</name>
</gene>
<dbReference type="EMBL" id="JAFMPM010000008">
    <property type="protein sequence ID" value="MBO0614268.1"/>
    <property type="molecule type" value="Genomic_DNA"/>
</dbReference>
<organism evidence="2">
    <name type="scientific">Thiothrix fructosivorans</name>
    <dbReference type="NCBI Taxonomy" id="111770"/>
    <lineage>
        <taxon>Bacteria</taxon>
        <taxon>Pseudomonadati</taxon>
        <taxon>Pseudomonadota</taxon>
        <taxon>Gammaproteobacteria</taxon>
        <taxon>Thiotrichales</taxon>
        <taxon>Thiotrichaceae</taxon>
        <taxon>Thiothrix</taxon>
    </lineage>
</organism>
<evidence type="ECO:0000313" key="1">
    <source>
        <dbReference type="EMBL" id="MBO0614268.1"/>
    </source>
</evidence>
<keyword evidence="3" id="KW-1185">Reference proteome</keyword>
<proteinExistence type="predicted"/>
<dbReference type="Proteomes" id="UP000664466">
    <property type="component" value="Unassembled WGS sequence"/>
</dbReference>
<reference evidence="1 3" key="1">
    <citation type="submission" date="2021-03" db="EMBL/GenBank/DDBJ databases">
        <title>Draft genome and methylome analysis of Thiotrix fructosivoruns ATCC 49748.</title>
        <authorList>
            <person name="Fomenkov A."/>
            <person name="Grabovich M.Y."/>
            <person name="Roberts R.J."/>
        </authorList>
    </citation>
    <scope>NUCLEOTIDE SEQUENCE [LARGE SCALE GENOMIC DNA]</scope>
    <source>
        <strain evidence="1 3">ATCC 49748</strain>
    </source>
</reference>
<dbReference type="RefSeq" id="WP_207252011.1">
    <property type="nucleotide sequence ID" value="NZ_JAFMPM010000008.1"/>
</dbReference>
<reference evidence="2" key="2">
    <citation type="submission" date="2021-04" db="EMBL/GenBank/DDBJ databases">
        <title>Complete Genome and methylome analysis of Thiothrix fructosivorans ATCC 49748.</title>
        <authorList>
            <person name="Fomenkov A."/>
            <person name="Sun L."/>
            <person name="Vincze T."/>
            <person name="Grabovich M.Y."/>
            <person name="Roberts R.J."/>
        </authorList>
    </citation>
    <scope>NUCLEOTIDE SEQUENCE</scope>
    <source>
        <strain evidence="2">ATCC 49748</strain>
    </source>
</reference>
<accession>A0A8B0SG79</accession>